<name>A0ABW5XHK2_9MICO</name>
<dbReference type="Gene3D" id="3.30.530.20">
    <property type="match status" value="1"/>
</dbReference>
<organism evidence="3 4">
    <name type="scientific">Populibacterium corticicola</name>
    <dbReference type="NCBI Taxonomy" id="1812826"/>
    <lineage>
        <taxon>Bacteria</taxon>
        <taxon>Bacillati</taxon>
        <taxon>Actinomycetota</taxon>
        <taxon>Actinomycetes</taxon>
        <taxon>Micrococcales</taxon>
        <taxon>Jonesiaceae</taxon>
        <taxon>Populibacterium</taxon>
    </lineage>
</organism>
<dbReference type="InterPro" id="IPR013538">
    <property type="entry name" value="ASHA1/2-like_C"/>
</dbReference>
<gene>
    <name evidence="3" type="ORF">ACFSYH_09920</name>
</gene>
<comment type="similarity">
    <text evidence="1">Belongs to the AHA1 family.</text>
</comment>
<comment type="caution">
    <text evidence="3">The sequence shown here is derived from an EMBL/GenBank/DDBJ whole genome shotgun (WGS) entry which is preliminary data.</text>
</comment>
<dbReference type="Pfam" id="PF08327">
    <property type="entry name" value="AHSA1"/>
    <property type="match status" value="1"/>
</dbReference>
<accession>A0ABW5XHK2</accession>
<keyword evidence="4" id="KW-1185">Reference proteome</keyword>
<feature type="domain" description="Activator of Hsp90 ATPase homologue 1/2-like C-terminal" evidence="2">
    <location>
        <begin position="15"/>
        <end position="138"/>
    </location>
</feature>
<dbReference type="Proteomes" id="UP001597391">
    <property type="component" value="Unassembled WGS sequence"/>
</dbReference>
<dbReference type="InterPro" id="IPR023393">
    <property type="entry name" value="START-like_dom_sf"/>
</dbReference>
<proteinExistence type="inferred from homology"/>
<evidence type="ECO:0000259" key="2">
    <source>
        <dbReference type="Pfam" id="PF08327"/>
    </source>
</evidence>
<dbReference type="RefSeq" id="WP_377466813.1">
    <property type="nucleotide sequence ID" value="NZ_JBHUOP010000004.1"/>
</dbReference>
<evidence type="ECO:0000313" key="3">
    <source>
        <dbReference type="EMBL" id="MFD2840884.1"/>
    </source>
</evidence>
<dbReference type="EMBL" id="JBHUOP010000004">
    <property type="protein sequence ID" value="MFD2840884.1"/>
    <property type="molecule type" value="Genomic_DNA"/>
</dbReference>
<evidence type="ECO:0000313" key="4">
    <source>
        <dbReference type="Proteomes" id="UP001597391"/>
    </source>
</evidence>
<protein>
    <submittedName>
        <fullName evidence="3">SRPBCC domain-containing protein</fullName>
    </submittedName>
</protein>
<reference evidence="4" key="1">
    <citation type="journal article" date="2019" name="Int. J. Syst. Evol. Microbiol.">
        <title>The Global Catalogue of Microorganisms (GCM) 10K type strain sequencing project: providing services to taxonomists for standard genome sequencing and annotation.</title>
        <authorList>
            <consortium name="The Broad Institute Genomics Platform"/>
            <consortium name="The Broad Institute Genome Sequencing Center for Infectious Disease"/>
            <person name="Wu L."/>
            <person name="Ma J."/>
        </authorList>
    </citation>
    <scope>NUCLEOTIDE SEQUENCE [LARGE SCALE GENOMIC DNA]</scope>
    <source>
        <strain evidence="4">KCTC 33576</strain>
    </source>
</reference>
<evidence type="ECO:0000256" key="1">
    <source>
        <dbReference type="ARBA" id="ARBA00006817"/>
    </source>
</evidence>
<dbReference type="SUPFAM" id="SSF55961">
    <property type="entry name" value="Bet v1-like"/>
    <property type="match status" value="1"/>
</dbReference>
<sequence length="142" mass="15729">MVALPPQTYEAEINSPVAEVWKALTTSEATQEWYFGNTVESDWDSGSELLYRGPDGEVDIECLITDIEPGVYFRGSFHPVWSPEVLHAPSSTVEWRLEGQGDSTLVTIIHSDLPTGSQVARETAVGWPHLLSSLKTYCESET</sequence>